<protein>
    <submittedName>
        <fullName evidence="1">DUF1838 domain-containing protein</fullName>
    </submittedName>
</protein>
<name>A0ABW6ICW3_9CYAN</name>
<evidence type="ECO:0000313" key="1">
    <source>
        <dbReference type="EMBL" id="MFE4105577.1"/>
    </source>
</evidence>
<dbReference type="Proteomes" id="UP001600165">
    <property type="component" value="Unassembled WGS sequence"/>
</dbReference>
<dbReference type="EMBL" id="JBHZOL010000030">
    <property type="protein sequence ID" value="MFE4105577.1"/>
    <property type="molecule type" value="Genomic_DNA"/>
</dbReference>
<comment type="caution">
    <text evidence="1">The sequence shown here is derived from an EMBL/GenBank/DDBJ whole genome shotgun (WGS) entry which is preliminary data.</text>
</comment>
<keyword evidence="2" id="KW-1185">Reference proteome</keyword>
<sequence>MMIQLQKLDPLYWVKARCSTLPQQVYLTWQGSIYAWQPEAPRQHLFDMVGMNVGRCLPTESGTWDFTSRELAYYLDPQTGERLHHWQNPWTGETVKVLPVANDPVQGRFAQPFSAQVGDEVATFVIDLFLNYPNPLAAEPKFAPYSPQPVYQAIELFKLSVSAAELWRPEVTEVSQLLLSWDRIGPWLPWMKMGDRPGHLIYSAQGQKVPDFEALPTLLRSQIATQMPSFRHAPTHKLPQASMTSWLYFKAHFDDYLEALEALPLSA</sequence>
<organism evidence="1 2">
    <name type="scientific">Almyronema epifaneia S1</name>
    <dbReference type="NCBI Taxonomy" id="2991925"/>
    <lineage>
        <taxon>Bacteria</taxon>
        <taxon>Bacillati</taxon>
        <taxon>Cyanobacteriota</taxon>
        <taxon>Cyanophyceae</taxon>
        <taxon>Nodosilineales</taxon>
        <taxon>Nodosilineaceae</taxon>
        <taxon>Almyronema</taxon>
        <taxon>Almyronema epifaneia</taxon>
    </lineage>
</organism>
<reference evidence="1 2" key="1">
    <citation type="submission" date="2024-10" db="EMBL/GenBank/DDBJ databases">
        <authorList>
            <person name="Ratan Roy A."/>
            <person name="Morales Sandoval P.H."/>
            <person name="De Los Santos Villalobos S."/>
            <person name="Chakraborty S."/>
            <person name="Mukherjee J."/>
        </authorList>
    </citation>
    <scope>NUCLEOTIDE SEQUENCE [LARGE SCALE GENOMIC DNA]</scope>
    <source>
        <strain evidence="1 2">S1</strain>
    </source>
</reference>
<accession>A0ABW6ICW3</accession>
<gene>
    <name evidence="1" type="ORF">ACFVKH_04760</name>
</gene>
<dbReference type="RefSeq" id="WP_377962453.1">
    <property type="nucleotide sequence ID" value="NZ_JBHZOL010000030.1"/>
</dbReference>
<dbReference type="Pfam" id="PF08894">
    <property type="entry name" value="DUF1838"/>
    <property type="match status" value="1"/>
</dbReference>
<proteinExistence type="predicted"/>
<dbReference type="InterPro" id="IPR014990">
    <property type="entry name" value="DUF1838"/>
</dbReference>
<evidence type="ECO:0000313" key="2">
    <source>
        <dbReference type="Proteomes" id="UP001600165"/>
    </source>
</evidence>